<feature type="transmembrane region" description="Helical" evidence="1">
    <location>
        <begin position="152"/>
        <end position="176"/>
    </location>
</feature>
<keyword evidence="1" id="KW-0472">Membrane</keyword>
<dbReference type="EMBL" id="JAUCMV010000004">
    <property type="protein sequence ID" value="KAK0406266.1"/>
    <property type="molecule type" value="Genomic_DNA"/>
</dbReference>
<dbReference type="PANTHER" id="PTHR34851:SF5">
    <property type="entry name" value="MARVEL DOMAIN-CONTAINING PROTEIN"/>
    <property type="match status" value="1"/>
</dbReference>
<keyword evidence="3" id="KW-1185">Reference proteome</keyword>
<evidence type="ECO:0000313" key="2">
    <source>
        <dbReference type="EMBL" id="KAK0406266.1"/>
    </source>
</evidence>
<keyword evidence="1" id="KW-1133">Transmembrane helix</keyword>
<keyword evidence="1" id="KW-0812">Transmembrane</keyword>
<comment type="caution">
    <text evidence="2">The sequence shown here is derived from an EMBL/GenBank/DDBJ whole genome shotgun (WGS) entry which is preliminary data.</text>
</comment>
<protein>
    <submittedName>
        <fullName evidence="2">Uncharacterized protein</fullName>
    </submittedName>
</protein>
<dbReference type="Proteomes" id="UP001175271">
    <property type="component" value="Unassembled WGS sequence"/>
</dbReference>
<feature type="transmembrane region" description="Helical" evidence="1">
    <location>
        <begin position="90"/>
        <end position="116"/>
    </location>
</feature>
<reference evidence="2" key="1">
    <citation type="submission" date="2023-06" db="EMBL/GenBank/DDBJ databases">
        <title>Genomic analysis of the entomopathogenic nematode Steinernema hermaphroditum.</title>
        <authorList>
            <person name="Schwarz E.M."/>
            <person name="Heppert J.K."/>
            <person name="Baniya A."/>
            <person name="Schwartz H.T."/>
            <person name="Tan C.-H."/>
            <person name="Antoshechkin I."/>
            <person name="Sternberg P.W."/>
            <person name="Goodrich-Blair H."/>
            <person name="Dillman A.R."/>
        </authorList>
    </citation>
    <scope>NUCLEOTIDE SEQUENCE</scope>
    <source>
        <strain evidence="2">PS9179</strain>
        <tissue evidence="2">Whole animal</tissue>
    </source>
</reference>
<dbReference type="PANTHER" id="PTHR34851">
    <property type="entry name" value="PROTEIN CBG05235-RELATED"/>
    <property type="match status" value="1"/>
</dbReference>
<organism evidence="2 3">
    <name type="scientific">Steinernema hermaphroditum</name>
    <dbReference type="NCBI Taxonomy" id="289476"/>
    <lineage>
        <taxon>Eukaryota</taxon>
        <taxon>Metazoa</taxon>
        <taxon>Ecdysozoa</taxon>
        <taxon>Nematoda</taxon>
        <taxon>Chromadorea</taxon>
        <taxon>Rhabditida</taxon>
        <taxon>Tylenchina</taxon>
        <taxon>Panagrolaimomorpha</taxon>
        <taxon>Strongyloidoidea</taxon>
        <taxon>Steinernematidae</taxon>
        <taxon>Steinernema</taxon>
    </lineage>
</organism>
<proteinExistence type="predicted"/>
<feature type="transmembrane region" description="Helical" evidence="1">
    <location>
        <begin position="30"/>
        <end position="53"/>
    </location>
</feature>
<feature type="transmembrane region" description="Helical" evidence="1">
    <location>
        <begin position="65"/>
        <end position="83"/>
    </location>
</feature>
<sequence>MAEVDDVFVVDRAEYKCCCGYMHVKTGAMAVALIGLALIIIRFFYLTWILFLASHPFCYFQLLEYIGLPFLALFFGFAILGIYRQKKSYLLPLLLALFYIAIFCFFTAIFSAIGLANDWGTDHQVLTSEHKEVVTPPITQENECYVGKTVPFLAILLTAFYTFVALNVVVKCYLYLRHVGRIYRPVYREMR</sequence>
<evidence type="ECO:0000313" key="3">
    <source>
        <dbReference type="Proteomes" id="UP001175271"/>
    </source>
</evidence>
<gene>
    <name evidence="2" type="ORF">QR680_018467</name>
</gene>
<evidence type="ECO:0000256" key="1">
    <source>
        <dbReference type="SAM" id="Phobius"/>
    </source>
</evidence>
<name>A0AA39HI24_9BILA</name>
<accession>A0AA39HI24</accession>
<dbReference type="AlphaFoldDB" id="A0AA39HI24"/>